<comment type="caution">
    <text evidence="2">The sequence shown here is derived from an EMBL/GenBank/DDBJ whole genome shotgun (WGS) entry which is preliminary data.</text>
</comment>
<dbReference type="InterPro" id="IPR006683">
    <property type="entry name" value="Thioestr_dom"/>
</dbReference>
<evidence type="ECO:0000313" key="2">
    <source>
        <dbReference type="EMBL" id="RDW61342.1"/>
    </source>
</evidence>
<protein>
    <recommendedName>
        <fullName evidence="1">Thioesterase domain-containing protein</fullName>
    </recommendedName>
</protein>
<dbReference type="SUPFAM" id="SSF54637">
    <property type="entry name" value="Thioesterase/thiol ester dehydrase-isomerase"/>
    <property type="match status" value="1"/>
</dbReference>
<accession>A0A3D8QHN4</accession>
<dbReference type="CDD" id="cd03443">
    <property type="entry name" value="PaaI_thioesterase"/>
    <property type="match status" value="1"/>
</dbReference>
<organism evidence="2 3">
    <name type="scientific">Coleophoma crateriformis</name>
    <dbReference type="NCBI Taxonomy" id="565419"/>
    <lineage>
        <taxon>Eukaryota</taxon>
        <taxon>Fungi</taxon>
        <taxon>Dikarya</taxon>
        <taxon>Ascomycota</taxon>
        <taxon>Pezizomycotina</taxon>
        <taxon>Leotiomycetes</taxon>
        <taxon>Helotiales</taxon>
        <taxon>Dermateaceae</taxon>
        <taxon>Coleophoma</taxon>
    </lineage>
</organism>
<dbReference type="OrthoDB" id="506431at2759"/>
<dbReference type="PANTHER" id="PTHR47260">
    <property type="entry name" value="UPF0644 PROTEIN PB2B4.06"/>
    <property type="match status" value="1"/>
</dbReference>
<evidence type="ECO:0000313" key="3">
    <source>
        <dbReference type="Proteomes" id="UP000256328"/>
    </source>
</evidence>
<dbReference type="Gene3D" id="3.10.129.10">
    <property type="entry name" value="Hotdog Thioesterase"/>
    <property type="match status" value="1"/>
</dbReference>
<name>A0A3D8QHN4_9HELO</name>
<reference evidence="2 3" key="1">
    <citation type="journal article" date="2018" name="IMA Fungus">
        <title>IMA Genome-F 9: Draft genome sequence of Annulohypoxylon stygium, Aspergillus mulundensis, Berkeleyomyces basicola (syn. Thielaviopsis basicola), Ceratocystis smalleyi, two Cercospora beticola strains, Coleophoma cylindrospora, Fusarium fracticaudum, Phialophora cf. hyalina, and Morchella septimelata.</title>
        <authorList>
            <person name="Wingfield B.D."/>
            <person name="Bills G.F."/>
            <person name="Dong Y."/>
            <person name="Huang W."/>
            <person name="Nel W.J."/>
            <person name="Swalarsk-Parry B.S."/>
            <person name="Vaghefi N."/>
            <person name="Wilken P.M."/>
            <person name="An Z."/>
            <person name="de Beer Z.W."/>
            <person name="De Vos L."/>
            <person name="Chen L."/>
            <person name="Duong T.A."/>
            <person name="Gao Y."/>
            <person name="Hammerbacher A."/>
            <person name="Kikkert J.R."/>
            <person name="Li Y."/>
            <person name="Li H."/>
            <person name="Li K."/>
            <person name="Li Q."/>
            <person name="Liu X."/>
            <person name="Ma X."/>
            <person name="Naidoo K."/>
            <person name="Pethybridge S.J."/>
            <person name="Sun J."/>
            <person name="Steenkamp E.T."/>
            <person name="van der Nest M.A."/>
            <person name="van Wyk S."/>
            <person name="Wingfield M.J."/>
            <person name="Xiong C."/>
            <person name="Yue Q."/>
            <person name="Zhang X."/>
        </authorList>
    </citation>
    <scope>NUCLEOTIDE SEQUENCE [LARGE SCALE GENOMIC DNA]</scope>
    <source>
        <strain evidence="2 3">BP5796</strain>
    </source>
</reference>
<dbReference type="AlphaFoldDB" id="A0A3D8QHN4"/>
<proteinExistence type="predicted"/>
<dbReference type="InterPro" id="IPR052061">
    <property type="entry name" value="PTE-AB_protein"/>
</dbReference>
<sequence length="189" mass="20908">MTDEPDLPFFQSVDWCRELIASPDYEITPTLARQPKDDTEDELWAVTLKTPSTFSHCISLTQQPISDPRRIPQVRMLINLGAGLNGHSNICHGGIISTILDDAMGSLLVLNRNLKGGICEGRSTSTAYLNVKFLKPVETPQIVLIQATLERVEGRKYFCKSEVKSSTGVVLAQADALWITHRSEAKANL</sequence>
<feature type="domain" description="Thioesterase" evidence="1">
    <location>
        <begin position="89"/>
        <end position="170"/>
    </location>
</feature>
<dbReference type="EMBL" id="PDLN01000018">
    <property type="protein sequence ID" value="RDW61342.1"/>
    <property type="molecule type" value="Genomic_DNA"/>
</dbReference>
<keyword evidence="3" id="KW-1185">Reference proteome</keyword>
<dbReference type="PANTHER" id="PTHR47260:SF6">
    <property type="entry name" value="THIOESTERASE DOMAIN-CONTAINING PROTEIN"/>
    <property type="match status" value="1"/>
</dbReference>
<dbReference type="InterPro" id="IPR029069">
    <property type="entry name" value="HotDog_dom_sf"/>
</dbReference>
<gene>
    <name evidence="2" type="ORF">BP5796_11234</name>
</gene>
<dbReference type="Proteomes" id="UP000256328">
    <property type="component" value="Unassembled WGS sequence"/>
</dbReference>
<dbReference type="Pfam" id="PF03061">
    <property type="entry name" value="4HBT"/>
    <property type="match status" value="1"/>
</dbReference>
<evidence type="ECO:0000259" key="1">
    <source>
        <dbReference type="Pfam" id="PF03061"/>
    </source>
</evidence>